<evidence type="ECO:0000256" key="5">
    <source>
        <dbReference type="ARBA" id="ARBA00023049"/>
    </source>
</evidence>
<keyword evidence="5 6" id="KW-0482">Metalloprotease</keyword>
<feature type="region of interest" description="Disordered" evidence="7">
    <location>
        <begin position="264"/>
        <end position="294"/>
    </location>
</feature>
<evidence type="ECO:0000259" key="9">
    <source>
        <dbReference type="Pfam" id="PF01435"/>
    </source>
</evidence>
<feature type="signal peptide" evidence="8">
    <location>
        <begin position="1"/>
        <end position="26"/>
    </location>
</feature>
<evidence type="ECO:0000256" key="2">
    <source>
        <dbReference type="ARBA" id="ARBA00022723"/>
    </source>
</evidence>
<feature type="chain" id="PRO_5019034911" evidence="8">
    <location>
        <begin position="27"/>
        <end position="294"/>
    </location>
</feature>
<comment type="similarity">
    <text evidence="6">Belongs to the peptidase M48 family.</text>
</comment>
<dbReference type="CDD" id="cd07331">
    <property type="entry name" value="M48C_Oma1_like"/>
    <property type="match status" value="1"/>
</dbReference>
<dbReference type="Pfam" id="PF01435">
    <property type="entry name" value="Peptidase_M48"/>
    <property type="match status" value="1"/>
</dbReference>
<dbReference type="PROSITE" id="PS51257">
    <property type="entry name" value="PROKAR_LIPOPROTEIN"/>
    <property type="match status" value="1"/>
</dbReference>
<comment type="cofactor">
    <cofactor evidence="6">
        <name>Zn(2+)</name>
        <dbReference type="ChEBI" id="CHEBI:29105"/>
    </cofactor>
    <text evidence="6">Binds 1 zinc ion per subunit.</text>
</comment>
<organism evidence="10 11">
    <name type="scientific">Idiomarina tyrosinivorans</name>
    <dbReference type="NCBI Taxonomy" id="1445662"/>
    <lineage>
        <taxon>Bacteria</taxon>
        <taxon>Pseudomonadati</taxon>
        <taxon>Pseudomonadota</taxon>
        <taxon>Gammaproteobacteria</taxon>
        <taxon>Alteromonadales</taxon>
        <taxon>Idiomarinaceae</taxon>
        <taxon>Idiomarina</taxon>
    </lineage>
</organism>
<evidence type="ECO:0000256" key="8">
    <source>
        <dbReference type="SAM" id="SignalP"/>
    </source>
</evidence>
<proteinExistence type="inferred from homology"/>
<dbReference type="GO" id="GO:0016020">
    <property type="term" value="C:membrane"/>
    <property type="evidence" value="ECO:0007669"/>
    <property type="project" value="TreeGrafter"/>
</dbReference>
<dbReference type="GO" id="GO:0046872">
    <property type="term" value="F:metal ion binding"/>
    <property type="evidence" value="ECO:0007669"/>
    <property type="project" value="UniProtKB-KW"/>
</dbReference>
<dbReference type="GO" id="GO:0004222">
    <property type="term" value="F:metalloendopeptidase activity"/>
    <property type="evidence" value="ECO:0007669"/>
    <property type="project" value="InterPro"/>
</dbReference>
<reference evidence="10 11" key="1">
    <citation type="journal article" date="2011" name="Front. Microbiol.">
        <title>Genomic signatures of strain selection and enhancement in Bacillus atrophaeus var. globigii, a historical biowarfare simulant.</title>
        <authorList>
            <person name="Gibbons H.S."/>
            <person name="Broomall S.M."/>
            <person name="McNew L.A."/>
            <person name="Daligault H."/>
            <person name="Chapman C."/>
            <person name="Bruce D."/>
            <person name="Karavis M."/>
            <person name="Krepps M."/>
            <person name="McGregor P.A."/>
            <person name="Hong C."/>
            <person name="Park K.H."/>
            <person name="Akmal A."/>
            <person name="Feldman A."/>
            <person name="Lin J.S."/>
            <person name="Chang W.E."/>
            <person name="Higgs B.W."/>
            <person name="Demirev P."/>
            <person name="Lindquist J."/>
            <person name="Liem A."/>
            <person name="Fochler E."/>
            <person name="Read T.D."/>
            <person name="Tapia R."/>
            <person name="Johnson S."/>
            <person name="Bishop-Lilly K.A."/>
            <person name="Detter C."/>
            <person name="Han C."/>
            <person name="Sozhamannan S."/>
            <person name="Rosenzweig C.N."/>
            <person name="Skowronski E.W."/>
        </authorList>
    </citation>
    <scope>NUCLEOTIDE SEQUENCE [LARGE SCALE GENOMIC DNA]</scope>
    <source>
        <strain evidence="10 11">CC-PW-9</strain>
    </source>
</reference>
<evidence type="ECO:0000256" key="3">
    <source>
        <dbReference type="ARBA" id="ARBA00022801"/>
    </source>
</evidence>
<dbReference type="GO" id="GO:0051603">
    <property type="term" value="P:proteolysis involved in protein catabolic process"/>
    <property type="evidence" value="ECO:0007669"/>
    <property type="project" value="TreeGrafter"/>
</dbReference>
<dbReference type="PANTHER" id="PTHR22726:SF24">
    <property type="entry name" value="M48 FAMILY METALLOPEPTIDASE"/>
    <property type="match status" value="1"/>
</dbReference>
<sequence>MQTSLKQWGKSLAIVVLTGMSSGLLASCSTSPTGRSQLQFFSHDQLAKMGNSSYEEMKKEEPIVNDADIIQYVSCVSHTLIKQLPEPYSTADWEITVFDKPVVNAFALPGANIGVYNGLLHVAKTPAQLAAVIGHEIGHVIADHSNERMSSNMLVGLGLQIGGAVANAKMDNSNAGLLMAALGVGAQVGILLPYSRTHESEADELGLGYMAKAGFDPHQAVELWKNMAAEGGAAPPELLSTHPSPESRIDALQQQLPEVMPAYQTALKGSGAPQCQRPERLNQPLPTATEKEQE</sequence>
<dbReference type="AlphaFoldDB" id="A0A432ZRE0"/>
<evidence type="ECO:0000256" key="7">
    <source>
        <dbReference type="SAM" id="MobiDB-lite"/>
    </source>
</evidence>
<keyword evidence="4 6" id="KW-0862">Zinc</keyword>
<keyword evidence="2" id="KW-0479">Metal-binding</keyword>
<keyword evidence="8" id="KW-0732">Signal</keyword>
<dbReference type="PANTHER" id="PTHR22726">
    <property type="entry name" value="METALLOENDOPEPTIDASE OMA1"/>
    <property type="match status" value="1"/>
</dbReference>
<evidence type="ECO:0000256" key="6">
    <source>
        <dbReference type="RuleBase" id="RU003983"/>
    </source>
</evidence>
<evidence type="ECO:0000256" key="1">
    <source>
        <dbReference type="ARBA" id="ARBA00022670"/>
    </source>
</evidence>
<evidence type="ECO:0000313" key="10">
    <source>
        <dbReference type="EMBL" id="RUO80422.1"/>
    </source>
</evidence>
<keyword evidence="11" id="KW-1185">Reference proteome</keyword>
<evidence type="ECO:0000256" key="4">
    <source>
        <dbReference type="ARBA" id="ARBA00022833"/>
    </source>
</evidence>
<dbReference type="EMBL" id="PIQH01000004">
    <property type="protein sequence ID" value="RUO80422.1"/>
    <property type="molecule type" value="Genomic_DNA"/>
</dbReference>
<accession>A0A432ZRE0</accession>
<dbReference type="Proteomes" id="UP000287996">
    <property type="component" value="Unassembled WGS sequence"/>
</dbReference>
<keyword evidence="3 6" id="KW-0378">Hydrolase</keyword>
<dbReference type="RefSeq" id="WP_126841479.1">
    <property type="nucleotide sequence ID" value="NZ_PIQH01000004.1"/>
</dbReference>
<dbReference type="Gene3D" id="3.30.2010.10">
    <property type="entry name" value="Metalloproteases ('zincins'), catalytic domain"/>
    <property type="match status" value="1"/>
</dbReference>
<keyword evidence="1 6" id="KW-0645">Protease</keyword>
<name>A0A432ZRE0_9GAMM</name>
<gene>
    <name evidence="10" type="ORF">CWI84_04995</name>
</gene>
<protein>
    <submittedName>
        <fullName evidence="10">Peptidase</fullName>
    </submittedName>
</protein>
<dbReference type="OrthoDB" id="9810445at2"/>
<feature type="domain" description="Peptidase M48" evidence="9">
    <location>
        <begin position="73"/>
        <end position="254"/>
    </location>
</feature>
<evidence type="ECO:0000313" key="11">
    <source>
        <dbReference type="Proteomes" id="UP000287996"/>
    </source>
</evidence>
<dbReference type="InterPro" id="IPR001915">
    <property type="entry name" value="Peptidase_M48"/>
</dbReference>
<comment type="caution">
    <text evidence="10">The sequence shown here is derived from an EMBL/GenBank/DDBJ whole genome shotgun (WGS) entry which is preliminary data.</text>
</comment>
<dbReference type="InterPro" id="IPR051156">
    <property type="entry name" value="Mito/Outer_Membr_Metalloprot"/>
</dbReference>